<dbReference type="HOGENOM" id="CLU_452059_0_0_1"/>
<evidence type="ECO:0000313" key="2">
    <source>
        <dbReference type="EMBL" id="KIP01686.1"/>
    </source>
</evidence>
<reference evidence="2 3" key="1">
    <citation type="journal article" date="2014" name="PLoS Genet.">
        <title>Analysis of the Phlebiopsis gigantea genome, transcriptome and secretome provides insight into its pioneer colonization strategies of wood.</title>
        <authorList>
            <person name="Hori C."/>
            <person name="Ishida T."/>
            <person name="Igarashi K."/>
            <person name="Samejima M."/>
            <person name="Suzuki H."/>
            <person name="Master E."/>
            <person name="Ferreira P."/>
            <person name="Ruiz-Duenas F.J."/>
            <person name="Held B."/>
            <person name="Canessa P."/>
            <person name="Larrondo L.F."/>
            <person name="Schmoll M."/>
            <person name="Druzhinina I.S."/>
            <person name="Kubicek C.P."/>
            <person name="Gaskell J.A."/>
            <person name="Kersten P."/>
            <person name="St John F."/>
            <person name="Glasner J."/>
            <person name="Sabat G."/>
            <person name="Splinter BonDurant S."/>
            <person name="Syed K."/>
            <person name="Yadav J."/>
            <person name="Mgbeahuruike A.C."/>
            <person name="Kovalchuk A."/>
            <person name="Asiegbu F.O."/>
            <person name="Lackner G."/>
            <person name="Hoffmeister D."/>
            <person name="Rencoret J."/>
            <person name="Gutierrez A."/>
            <person name="Sun H."/>
            <person name="Lindquist E."/>
            <person name="Barry K."/>
            <person name="Riley R."/>
            <person name="Grigoriev I.V."/>
            <person name="Henrissat B."/>
            <person name="Kues U."/>
            <person name="Berka R.M."/>
            <person name="Martinez A.T."/>
            <person name="Covert S.F."/>
            <person name="Blanchette R.A."/>
            <person name="Cullen D."/>
        </authorList>
    </citation>
    <scope>NUCLEOTIDE SEQUENCE [LARGE SCALE GENOMIC DNA]</scope>
    <source>
        <strain evidence="2 3">11061_1 CR5-6</strain>
    </source>
</reference>
<gene>
    <name evidence="2" type="ORF">PHLGIDRAFT_17040</name>
</gene>
<dbReference type="AlphaFoldDB" id="A0A0C3RPY7"/>
<protein>
    <submittedName>
        <fullName evidence="2">Uncharacterized protein</fullName>
    </submittedName>
</protein>
<dbReference type="Proteomes" id="UP000053257">
    <property type="component" value="Unassembled WGS sequence"/>
</dbReference>
<proteinExistence type="predicted"/>
<feature type="compositionally biased region" description="Polar residues" evidence="1">
    <location>
        <begin position="439"/>
        <end position="463"/>
    </location>
</feature>
<accession>A0A0C3RPY7</accession>
<organism evidence="2 3">
    <name type="scientific">Phlebiopsis gigantea (strain 11061_1 CR5-6)</name>
    <name type="common">White-rot fungus</name>
    <name type="synonym">Peniophora gigantea</name>
    <dbReference type="NCBI Taxonomy" id="745531"/>
    <lineage>
        <taxon>Eukaryota</taxon>
        <taxon>Fungi</taxon>
        <taxon>Dikarya</taxon>
        <taxon>Basidiomycota</taxon>
        <taxon>Agaricomycotina</taxon>
        <taxon>Agaricomycetes</taxon>
        <taxon>Polyporales</taxon>
        <taxon>Phanerochaetaceae</taxon>
        <taxon>Phlebiopsis</taxon>
    </lineage>
</organism>
<dbReference type="EMBL" id="KN840748">
    <property type="protein sequence ID" value="KIP01686.1"/>
    <property type="molecule type" value="Genomic_DNA"/>
</dbReference>
<evidence type="ECO:0000256" key="1">
    <source>
        <dbReference type="SAM" id="MobiDB-lite"/>
    </source>
</evidence>
<evidence type="ECO:0000313" key="3">
    <source>
        <dbReference type="Proteomes" id="UP000053257"/>
    </source>
</evidence>
<name>A0A0C3RPY7_PHLG1</name>
<feature type="region of interest" description="Disordered" evidence="1">
    <location>
        <begin position="438"/>
        <end position="539"/>
    </location>
</feature>
<feature type="compositionally biased region" description="Low complexity" evidence="1">
    <location>
        <begin position="471"/>
        <end position="532"/>
    </location>
</feature>
<keyword evidence="3" id="KW-1185">Reference proteome</keyword>
<sequence length="604" mass="65798">MPPSRTLDPADESFDFGNDDSLLDADDASIDQGARELMIDDTEILRLLPVPVDIDALPRNAPTEVLFQALRQCQSGYMQLSHKTRELCLENMALEEQLKKKRKGAGGRVPAQLVPYTDPIIKAAKRYALTCNLWVNAAAFKAVERPNVDVLSMTRYRNKPAELLACAAEVFDCIGDMTKGPAKGLNEYMGKVSWIGKRWSGVTSQQKSYFIANIKAAISLCLPEPYRQLPFDNAAALRVHPDAIYLRGDKKTPFSPLIFPDGAHEDMQRLFDSRSIIEGIRAMVGGGRACLQGQRGKLPSGCFAEVIQVEDVVTPAMIAAAYVILRHLLSGEEQFKPSTSSHKHQDDYELVKRTATEHWNSARMMRLVTHYRECIYHGRNPDLHPAAPTMDPVSAAEERTRNLLAQARQAMNAPIDDTTDPSLHSNFDDMYASAAPRLTQASGAGSGRTVSNRAQASARSTSIPPVPRPTPAFSASRSTSAATATRSGGPAPRAVSGTTSSTSRRVPTAVPASTTSTSSSPSHHVPAPIPASGQAQESALNHDLDTSFAELNIATEPIEPPARVGRRAKKTVAPADATQFSWYNEILPSRVPHDDLLPHKVIVR</sequence>